<name>A0A922HQH5_DERFA</name>
<gene>
    <name evidence="1" type="ORF">DERF_013582</name>
</gene>
<proteinExistence type="predicted"/>
<dbReference type="EMBL" id="ASGP02000007">
    <property type="protein sequence ID" value="KAH9497606.1"/>
    <property type="molecule type" value="Genomic_DNA"/>
</dbReference>
<sequence length="62" mass="7279">MNEFQNSYRYYMAGLVIINSANSLMSFEDDEAKNIKLSSYYYTLKMKYCPSPPNQIKPKKNP</sequence>
<accession>A0A922HQH5</accession>
<organism evidence="1 2">
    <name type="scientific">Dermatophagoides farinae</name>
    <name type="common">American house dust mite</name>
    <dbReference type="NCBI Taxonomy" id="6954"/>
    <lineage>
        <taxon>Eukaryota</taxon>
        <taxon>Metazoa</taxon>
        <taxon>Ecdysozoa</taxon>
        <taxon>Arthropoda</taxon>
        <taxon>Chelicerata</taxon>
        <taxon>Arachnida</taxon>
        <taxon>Acari</taxon>
        <taxon>Acariformes</taxon>
        <taxon>Sarcoptiformes</taxon>
        <taxon>Astigmata</taxon>
        <taxon>Psoroptidia</taxon>
        <taxon>Analgoidea</taxon>
        <taxon>Pyroglyphidae</taxon>
        <taxon>Dermatophagoidinae</taxon>
        <taxon>Dermatophagoides</taxon>
    </lineage>
</organism>
<protein>
    <submittedName>
        <fullName evidence="1">Uncharacterized protein</fullName>
    </submittedName>
</protein>
<dbReference type="AlphaFoldDB" id="A0A922HQH5"/>
<reference evidence="1" key="2">
    <citation type="journal article" date="2022" name="Res Sq">
        <title>Comparative Genomics Reveals Insights into the Divergent Evolution of Astigmatic Mites and Household Pest Adaptations.</title>
        <authorList>
            <person name="Xiong Q."/>
            <person name="Wan A.T.-Y."/>
            <person name="Liu X.-Y."/>
            <person name="Fung C.S.-H."/>
            <person name="Xiao X."/>
            <person name="Malainual N."/>
            <person name="Hou J."/>
            <person name="Wang L."/>
            <person name="Wang M."/>
            <person name="Yang K."/>
            <person name="Cui Y."/>
            <person name="Leung E."/>
            <person name="Nong W."/>
            <person name="Shin S.-K."/>
            <person name="Au S."/>
            <person name="Jeong K.Y."/>
            <person name="Chew F.T."/>
            <person name="Hui J."/>
            <person name="Leung T.F."/>
            <person name="Tungtrongchitr A."/>
            <person name="Zhong N."/>
            <person name="Liu Z."/>
            <person name="Tsui S."/>
        </authorList>
    </citation>
    <scope>NUCLEOTIDE SEQUENCE</scope>
    <source>
        <strain evidence="1">Derf</strain>
        <tissue evidence="1">Whole organism</tissue>
    </source>
</reference>
<evidence type="ECO:0000313" key="2">
    <source>
        <dbReference type="Proteomes" id="UP000790347"/>
    </source>
</evidence>
<keyword evidence="2" id="KW-1185">Reference proteome</keyword>
<reference evidence="1" key="1">
    <citation type="submission" date="2013-05" db="EMBL/GenBank/DDBJ databases">
        <authorList>
            <person name="Yim A.K.Y."/>
            <person name="Chan T.F."/>
            <person name="Ji K.M."/>
            <person name="Liu X.Y."/>
            <person name="Zhou J.W."/>
            <person name="Li R.Q."/>
            <person name="Yang K.Y."/>
            <person name="Li J."/>
            <person name="Li M."/>
            <person name="Law P.T.W."/>
            <person name="Wu Y.L."/>
            <person name="Cai Z.L."/>
            <person name="Qin H."/>
            <person name="Bao Y."/>
            <person name="Leung R.K.K."/>
            <person name="Ng P.K.S."/>
            <person name="Zou J."/>
            <person name="Zhong X.J."/>
            <person name="Ran P.X."/>
            <person name="Zhong N.S."/>
            <person name="Liu Z.G."/>
            <person name="Tsui S.K.W."/>
        </authorList>
    </citation>
    <scope>NUCLEOTIDE SEQUENCE</scope>
    <source>
        <strain evidence="1">Derf</strain>
        <tissue evidence="1">Whole organism</tissue>
    </source>
</reference>
<dbReference type="Proteomes" id="UP000790347">
    <property type="component" value="Unassembled WGS sequence"/>
</dbReference>
<evidence type="ECO:0000313" key="1">
    <source>
        <dbReference type="EMBL" id="KAH9497606.1"/>
    </source>
</evidence>
<comment type="caution">
    <text evidence="1">The sequence shown here is derived from an EMBL/GenBank/DDBJ whole genome shotgun (WGS) entry which is preliminary data.</text>
</comment>